<name>A0A1X7SPH4_AMPQE</name>
<sequence>MPIKGLSKLSSERSPYLSGKRSLLPFRSCS</sequence>
<protein>
    <submittedName>
        <fullName evidence="1">Uncharacterized protein</fullName>
    </submittedName>
</protein>
<evidence type="ECO:0000313" key="1">
    <source>
        <dbReference type="EnsemblMetazoa" id="Aqu2.1.03999_001"/>
    </source>
</evidence>
<dbReference type="AlphaFoldDB" id="A0A1X7SPH4"/>
<dbReference type="EnsemblMetazoa" id="Aqu2.1.03999_001">
    <property type="protein sequence ID" value="Aqu2.1.03999_001"/>
    <property type="gene ID" value="Aqu2.1.03999"/>
</dbReference>
<proteinExistence type="predicted"/>
<organism evidence="1">
    <name type="scientific">Amphimedon queenslandica</name>
    <name type="common">Sponge</name>
    <dbReference type="NCBI Taxonomy" id="400682"/>
    <lineage>
        <taxon>Eukaryota</taxon>
        <taxon>Metazoa</taxon>
        <taxon>Porifera</taxon>
        <taxon>Demospongiae</taxon>
        <taxon>Heteroscleromorpha</taxon>
        <taxon>Haplosclerida</taxon>
        <taxon>Niphatidae</taxon>
        <taxon>Amphimedon</taxon>
    </lineage>
</organism>
<reference evidence="1" key="1">
    <citation type="submission" date="2017-05" db="UniProtKB">
        <authorList>
            <consortium name="EnsemblMetazoa"/>
        </authorList>
    </citation>
    <scope>IDENTIFICATION</scope>
</reference>
<accession>A0A1X7SPH4</accession>
<dbReference type="InParanoid" id="A0A1X7SPH4"/>